<organism evidence="2 3">
    <name type="scientific">Genlisea aurea</name>
    <dbReference type="NCBI Taxonomy" id="192259"/>
    <lineage>
        <taxon>Eukaryota</taxon>
        <taxon>Viridiplantae</taxon>
        <taxon>Streptophyta</taxon>
        <taxon>Embryophyta</taxon>
        <taxon>Tracheophyta</taxon>
        <taxon>Spermatophyta</taxon>
        <taxon>Magnoliopsida</taxon>
        <taxon>eudicotyledons</taxon>
        <taxon>Gunneridae</taxon>
        <taxon>Pentapetalae</taxon>
        <taxon>asterids</taxon>
        <taxon>lamiids</taxon>
        <taxon>Lamiales</taxon>
        <taxon>Lentibulariaceae</taxon>
        <taxon>Genlisea</taxon>
    </lineage>
</organism>
<name>S8C8N4_9LAMI</name>
<evidence type="ECO:0000256" key="1">
    <source>
        <dbReference type="SAM" id="MobiDB-lite"/>
    </source>
</evidence>
<feature type="region of interest" description="Disordered" evidence="1">
    <location>
        <begin position="268"/>
        <end position="302"/>
    </location>
</feature>
<accession>S8C8N4</accession>
<dbReference type="Proteomes" id="UP000015453">
    <property type="component" value="Unassembled WGS sequence"/>
</dbReference>
<evidence type="ECO:0000313" key="3">
    <source>
        <dbReference type="Proteomes" id="UP000015453"/>
    </source>
</evidence>
<feature type="compositionally biased region" description="Polar residues" evidence="1">
    <location>
        <begin position="200"/>
        <end position="211"/>
    </location>
</feature>
<feature type="region of interest" description="Disordered" evidence="1">
    <location>
        <begin position="196"/>
        <end position="216"/>
    </location>
</feature>
<sequence>MKKLRAIYREIFRVNVYFSQSISTALKTFGVKPRRGMNGRRVRTSKGPMSDKCSSPTFCSALAANSHDFSFLEGLDQWIEFKSNGKVLREMNRALMRLDSSSSVERPRGSIAVKNQKMNFEIFVDSDKVKGNGAAFKANKGKPQLGKHGTNSLNANVSKSYLKQSDKGKKTSGCNVKISVGRKVLADIGNVLESREGKSSLVQASRAQTRTRSGELTRRYVKPAAVKAAVIVPKTQTNSSNSLTTMKTLNSIPDALSKVKLEQEKASELTNDFSAESPSGATDEDDASDASLSQKKSNRRNSFTSSLIMSRSKLSNQTKSAAPLKPLPHIYDQSNHLDVFEYVDDIYRYYWVMEVRFTRIVFCLFT</sequence>
<feature type="compositionally biased region" description="Polar residues" evidence="1">
    <location>
        <begin position="290"/>
        <end position="302"/>
    </location>
</feature>
<feature type="compositionally biased region" description="Polar residues" evidence="1">
    <location>
        <begin position="268"/>
        <end position="280"/>
    </location>
</feature>
<dbReference type="AlphaFoldDB" id="S8C8N4"/>
<gene>
    <name evidence="2" type="ORF">M569_11606</name>
</gene>
<proteinExistence type="predicted"/>
<keyword evidence="3" id="KW-1185">Reference proteome</keyword>
<protein>
    <submittedName>
        <fullName evidence="2">Uncharacterized protein</fullName>
    </submittedName>
</protein>
<comment type="caution">
    <text evidence="2">The sequence shown here is derived from an EMBL/GenBank/DDBJ whole genome shotgun (WGS) entry which is preliminary data.</text>
</comment>
<dbReference type="EMBL" id="AUSU01005645">
    <property type="protein sequence ID" value="EPS63185.1"/>
    <property type="molecule type" value="Genomic_DNA"/>
</dbReference>
<reference evidence="2 3" key="1">
    <citation type="journal article" date="2013" name="BMC Genomics">
        <title>The miniature genome of a carnivorous plant Genlisea aurea contains a low number of genes and short non-coding sequences.</title>
        <authorList>
            <person name="Leushkin E.V."/>
            <person name="Sutormin R.A."/>
            <person name="Nabieva E.R."/>
            <person name="Penin A.A."/>
            <person name="Kondrashov A.S."/>
            <person name="Logacheva M.D."/>
        </authorList>
    </citation>
    <scope>NUCLEOTIDE SEQUENCE [LARGE SCALE GENOMIC DNA]</scope>
</reference>
<evidence type="ECO:0000313" key="2">
    <source>
        <dbReference type="EMBL" id="EPS63185.1"/>
    </source>
</evidence>